<feature type="domain" description="DNA polymerase III beta sliding clamp C-terminal" evidence="12">
    <location>
        <begin position="244"/>
        <end position="364"/>
    </location>
</feature>
<evidence type="ECO:0000256" key="8">
    <source>
        <dbReference type="ARBA" id="ARBA00023125"/>
    </source>
</evidence>
<protein>
    <recommendedName>
        <fullName evidence="9">Beta sliding clamp</fullName>
    </recommendedName>
</protein>
<dbReference type="GO" id="GO:0006271">
    <property type="term" value="P:DNA strand elongation involved in DNA replication"/>
    <property type="evidence" value="ECO:0007669"/>
    <property type="project" value="TreeGrafter"/>
</dbReference>
<comment type="function">
    <text evidence="9">Confers DNA tethering and processivity to DNA polymerases and other proteins. Acts as a clamp, forming a ring around DNA (a reaction catalyzed by the clamp-loading complex) which diffuses in an ATP-independent manner freely and bidirectionally along dsDNA. Initially characterized for its ability to contact the catalytic subunit of DNA polymerase III (Pol III), a complex, multichain enzyme responsible for most of the replicative synthesis in bacteria; Pol III exhibits 3'-5' exonuclease proofreading activity. The beta chain is required for initiation of replication as well as for processivity of DNA replication.</text>
</comment>
<dbReference type="Gene3D" id="3.70.10.10">
    <property type="match status" value="1"/>
</dbReference>
<dbReference type="GO" id="GO:0009360">
    <property type="term" value="C:DNA polymerase III complex"/>
    <property type="evidence" value="ECO:0007669"/>
    <property type="project" value="InterPro"/>
</dbReference>
<accession>A0A1G2MJ92</accession>
<keyword evidence="6 9" id="KW-0235">DNA replication</keyword>
<dbReference type="GO" id="GO:0003887">
    <property type="term" value="F:DNA-directed DNA polymerase activity"/>
    <property type="evidence" value="ECO:0007669"/>
    <property type="project" value="UniProtKB-UniRule"/>
</dbReference>
<dbReference type="GO" id="GO:0008408">
    <property type="term" value="F:3'-5' exonuclease activity"/>
    <property type="evidence" value="ECO:0007669"/>
    <property type="project" value="InterPro"/>
</dbReference>
<keyword evidence="3 9" id="KW-0963">Cytoplasm</keyword>
<dbReference type="SUPFAM" id="SSF55979">
    <property type="entry name" value="DNA clamp"/>
    <property type="match status" value="3"/>
</dbReference>
<evidence type="ECO:0000256" key="7">
    <source>
        <dbReference type="ARBA" id="ARBA00022932"/>
    </source>
</evidence>
<dbReference type="GO" id="GO:0003677">
    <property type="term" value="F:DNA binding"/>
    <property type="evidence" value="ECO:0007669"/>
    <property type="project" value="UniProtKB-UniRule"/>
</dbReference>
<dbReference type="CDD" id="cd00140">
    <property type="entry name" value="beta_clamp"/>
    <property type="match status" value="1"/>
</dbReference>
<keyword evidence="4 9" id="KW-0808">Transferase</keyword>
<comment type="similarity">
    <text evidence="2 9">Belongs to the beta sliding clamp family.</text>
</comment>
<dbReference type="PANTHER" id="PTHR30478">
    <property type="entry name" value="DNA POLYMERASE III SUBUNIT BETA"/>
    <property type="match status" value="1"/>
</dbReference>
<dbReference type="InterPro" id="IPR022635">
    <property type="entry name" value="DNA_polIII_beta_C"/>
</dbReference>
<dbReference type="Pfam" id="PF02768">
    <property type="entry name" value="DNA_pol3_beta_3"/>
    <property type="match status" value="1"/>
</dbReference>
<feature type="domain" description="DNA polymerase III beta sliding clamp N-terminal" evidence="10">
    <location>
        <begin position="1"/>
        <end position="119"/>
    </location>
</feature>
<evidence type="ECO:0000259" key="12">
    <source>
        <dbReference type="Pfam" id="PF02768"/>
    </source>
</evidence>
<dbReference type="Gene3D" id="3.10.150.10">
    <property type="entry name" value="DNA Polymerase III, subunit A, domain 2"/>
    <property type="match status" value="1"/>
</dbReference>
<dbReference type="Proteomes" id="UP000176493">
    <property type="component" value="Unassembled WGS sequence"/>
</dbReference>
<evidence type="ECO:0000256" key="3">
    <source>
        <dbReference type="ARBA" id="ARBA00022490"/>
    </source>
</evidence>
<keyword evidence="5 9" id="KW-0548">Nucleotidyltransferase</keyword>
<dbReference type="PANTHER" id="PTHR30478:SF0">
    <property type="entry name" value="BETA SLIDING CLAMP"/>
    <property type="match status" value="1"/>
</dbReference>
<evidence type="ECO:0000256" key="6">
    <source>
        <dbReference type="ARBA" id="ARBA00022705"/>
    </source>
</evidence>
<evidence type="ECO:0000256" key="1">
    <source>
        <dbReference type="ARBA" id="ARBA00004496"/>
    </source>
</evidence>
<dbReference type="EMBL" id="MHRJ01000016">
    <property type="protein sequence ID" value="OHA23052.1"/>
    <property type="molecule type" value="Genomic_DNA"/>
</dbReference>
<evidence type="ECO:0000259" key="11">
    <source>
        <dbReference type="Pfam" id="PF02767"/>
    </source>
</evidence>
<dbReference type="Pfam" id="PF00712">
    <property type="entry name" value="DNA_pol3_beta"/>
    <property type="match status" value="1"/>
</dbReference>
<evidence type="ECO:0000259" key="10">
    <source>
        <dbReference type="Pfam" id="PF00712"/>
    </source>
</evidence>
<dbReference type="SMART" id="SM00480">
    <property type="entry name" value="POL3Bc"/>
    <property type="match status" value="1"/>
</dbReference>
<evidence type="ECO:0000256" key="2">
    <source>
        <dbReference type="ARBA" id="ARBA00010752"/>
    </source>
</evidence>
<dbReference type="GO" id="GO:0005737">
    <property type="term" value="C:cytoplasm"/>
    <property type="evidence" value="ECO:0007669"/>
    <property type="project" value="UniProtKB-SubCell"/>
</dbReference>
<dbReference type="PIRSF" id="PIRSF000804">
    <property type="entry name" value="DNA_pol_III_b"/>
    <property type="match status" value="1"/>
</dbReference>
<evidence type="ECO:0000313" key="13">
    <source>
        <dbReference type="EMBL" id="OHA23052.1"/>
    </source>
</evidence>
<dbReference type="NCBIfam" id="TIGR00663">
    <property type="entry name" value="dnan"/>
    <property type="match status" value="1"/>
</dbReference>
<evidence type="ECO:0000313" key="14">
    <source>
        <dbReference type="Proteomes" id="UP000176493"/>
    </source>
</evidence>
<dbReference type="InterPro" id="IPR001001">
    <property type="entry name" value="DNA_polIII_beta"/>
</dbReference>
<dbReference type="InterPro" id="IPR046938">
    <property type="entry name" value="DNA_clamp_sf"/>
</dbReference>
<comment type="subunit">
    <text evidence="9">Forms a ring-shaped head-to-tail homodimer around DNA.</text>
</comment>
<sequence>MKIEVIREKLQTAVQKAQRLSSKHLSLPILSNVLLVAKHGSLLVRATNLDMGCEYLLPAKVEREGALAVPAGVFSAFVSNLSGAHSVILEGDTDKLIVSGEGARAVINGAKSDDFPTIPKPEGSFFALDPQSLLKGLRSVYYAGALGNLKPELSSVYLCADGEELVFAATDSFRLAEKRIQFKKASVAFPPMLLPIKNVVEIIRLLEEEKNEVRTFAGNGQFSIEGNGLLFTSRLIEGVFPDYKQIIPKEFAAEAIALREDVLSALKLISLFSDRFNQMTVRMDQKKKLIEISARSGEFGEGKSSIHAALTGESAQSNFNYRYITDCLPSISSDSVVFRWTGEGRPLLLGGVGDKSFRYLVMPMNR</sequence>
<dbReference type="InterPro" id="IPR022637">
    <property type="entry name" value="DNA_polIII_beta_cen"/>
</dbReference>
<comment type="subcellular location">
    <subcellularLocation>
        <location evidence="1 9">Cytoplasm</location>
    </subcellularLocation>
</comment>
<keyword evidence="7 9" id="KW-0239">DNA-directed DNA polymerase</keyword>
<name>A0A1G2MJ92_9BACT</name>
<organism evidence="13 14">
    <name type="scientific">Candidatus Taylorbacteria bacterium RIFCSPHIGHO2_02_49_25</name>
    <dbReference type="NCBI Taxonomy" id="1802305"/>
    <lineage>
        <taxon>Bacteria</taxon>
        <taxon>Candidatus Tayloriibacteriota</taxon>
    </lineage>
</organism>
<dbReference type="Pfam" id="PF02767">
    <property type="entry name" value="DNA_pol3_beta_2"/>
    <property type="match status" value="1"/>
</dbReference>
<evidence type="ECO:0000256" key="4">
    <source>
        <dbReference type="ARBA" id="ARBA00022679"/>
    </source>
</evidence>
<dbReference type="AlphaFoldDB" id="A0A1G2MJ92"/>
<dbReference type="InterPro" id="IPR022634">
    <property type="entry name" value="DNA_polIII_beta_N"/>
</dbReference>
<evidence type="ECO:0000256" key="9">
    <source>
        <dbReference type="PIRNR" id="PIRNR000804"/>
    </source>
</evidence>
<proteinExistence type="inferred from homology"/>
<keyword evidence="8" id="KW-0238">DNA-binding</keyword>
<feature type="domain" description="DNA polymerase III beta sliding clamp central" evidence="11">
    <location>
        <begin position="129"/>
        <end position="242"/>
    </location>
</feature>
<reference evidence="13 14" key="1">
    <citation type="journal article" date="2016" name="Nat. Commun.">
        <title>Thousands of microbial genomes shed light on interconnected biogeochemical processes in an aquifer system.</title>
        <authorList>
            <person name="Anantharaman K."/>
            <person name="Brown C.T."/>
            <person name="Hug L.A."/>
            <person name="Sharon I."/>
            <person name="Castelle C.J."/>
            <person name="Probst A.J."/>
            <person name="Thomas B.C."/>
            <person name="Singh A."/>
            <person name="Wilkins M.J."/>
            <person name="Karaoz U."/>
            <person name="Brodie E.L."/>
            <person name="Williams K.H."/>
            <person name="Hubbard S.S."/>
            <person name="Banfield J.F."/>
        </authorList>
    </citation>
    <scope>NUCLEOTIDE SEQUENCE [LARGE SCALE GENOMIC DNA]</scope>
</reference>
<gene>
    <name evidence="13" type="ORF">A2W52_00380</name>
</gene>
<comment type="caution">
    <text evidence="13">The sequence shown here is derived from an EMBL/GenBank/DDBJ whole genome shotgun (WGS) entry which is preliminary data.</text>
</comment>
<evidence type="ECO:0000256" key="5">
    <source>
        <dbReference type="ARBA" id="ARBA00022695"/>
    </source>
</evidence>